<proteinExistence type="predicted"/>
<keyword evidence="3" id="KW-1185">Reference proteome</keyword>
<dbReference type="RefSeq" id="WP_264891256.1">
    <property type="nucleotide sequence ID" value="NZ_CP110257.1"/>
</dbReference>
<reference evidence="2" key="1">
    <citation type="submission" date="2022-10" db="EMBL/GenBank/DDBJ databases">
        <title>Complete genome sequence of Schlegelella aquatica LMG 23380.</title>
        <authorList>
            <person name="Musilova J."/>
            <person name="Kourilova X."/>
            <person name="Bezdicek M."/>
            <person name="Hermankova K."/>
            <person name="Obruca S."/>
            <person name="Sedlar K."/>
        </authorList>
    </citation>
    <scope>NUCLEOTIDE SEQUENCE</scope>
    <source>
        <strain evidence="2">LMG 23380</strain>
    </source>
</reference>
<dbReference type="Proteomes" id="UP001163266">
    <property type="component" value="Chromosome"/>
</dbReference>
<accession>A0ABY6MQ71</accession>
<name>A0ABY6MQ71_9BURK</name>
<organism evidence="2 3">
    <name type="scientific">Caldimonas aquatica</name>
    <dbReference type="NCBI Taxonomy" id="376175"/>
    <lineage>
        <taxon>Bacteria</taxon>
        <taxon>Pseudomonadati</taxon>
        <taxon>Pseudomonadota</taxon>
        <taxon>Betaproteobacteria</taxon>
        <taxon>Burkholderiales</taxon>
        <taxon>Sphaerotilaceae</taxon>
        <taxon>Caldimonas</taxon>
    </lineage>
</organism>
<gene>
    <name evidence="2" type="ORF">OMP39_08135</name>
</gene>
<keyword evidence="1" id="KW-0732">Signal</keyword>
<evidence type="ECO:0000313" key="3">
    <source>
        <dbReference type="Proteomes" id="UP001163266"/>
    </source>
</evidence>
<protein>
    <submittedName>
        <fullName evidence="2">Uncharacterized protein</fullName>
    </submittedName>
</protein>
<evidence type="ECO:0000313" key="2">
    <source>
        <dbReference type="EMBL" id="UZD53673.1"/>
    </source>
</evidence>
<evidence type="ECO:0000256" key="1">
    <source>
        <dbReference type="SAM" id="SignalP"/>
    </source>
</evidence>
<sequence>MRALFSLATLIVVVAALALAAKKQLTSVAVPAVPSMTVGSGAGAGTQPASLQGQLHQLQRDVSQAVLSSTSRAEP</sequence>
<dbReference type="EMBL" id="CP110257">
    <property type="protein sequence ID" value="UZD53673.1"/>
    <property type="molecule type" value="Genomic_DNA"/>
</dbReference>
<feature type="chain" id="PRO_5046093885" evidence="1">
    <location>
        <begin position="21"/>
        <end position="75"/>
    </location>
</feature>
<feature type="signal peptide" evidence="1">
    <location>
        <begin position="1"/>
        <end position="20"/>
    </location>
</feature>